<keyword evidence="11" id="KW-1185">Reference proteome</keyword>
<name>A0A1C5GWT6_9ACTN</name>
<comment type="cofactor">
    <cofactor evidence="2">
        <name>Mg(2+)</name>
        <dbReference type="ChEBI" id="CHEBI:18420"/>
    </cofactor>
</comment>
<proteinExistence type="predicted"/>
<evidence type="ECO:0000256" key="2">
    <source>
        <dbReference type="ARBA" id="ARBA00001946"/>
    </source>
</evidence>
<dbReference type="SUPFAM" id="SSF56219">
    <property type="entry name" value="DNase I-like"/>
    <property type="match status" value="1"/>
</dbReference>
<keyword evidence="4" id="KW-0479">Metal-binding</keyword>
<evidence type="ECO:0000256" key="4">
    <source>
        <dbReference type="ARBA" id="ARBA00022723"/>
    </source>
</evidence>
<comment type="cofactor">
    <cofactor evidence="1">
        <name>Mn(2+)</name>
        <dbReference type="ChEBI" id="CHEBI:29035"/>
    </cofactor>
</comment>
<evidence type="ECO:0000256" key="5">
    <source>
        <dbReference type="ARBA" id="ARBA00022763"/>
    </source>
</evidence>
<evidence type="ECO:0000313" key="11">
    <source>
        <dbReference type="Proteomes" id="UP000199408"/>
    </source>
</evidence>
<keyword evidence="3" id="KW-0540">Nuclease</keyword>
<keyword evidence="8" id="KW-0234">DNA repair</keyword>
<keyword evidence="10" id="KW-0255">Endonuclease</keyword>
<evidence type="ECO:0000313" key="10">
    <source>
        <dbReference type="EMBL" id="SCG38266.1"/>
    </source>
</evidence>
<evidence type="ECO:0000256" key="1">
    <source>
        <dbReference type="ARBA" id="ARBA00001936"/>
    </source>
</evidence>
<dbReference type="GO" id="GO:0046872">
    <property type="term" value="F:metal ion binding"/>
    <property type="evidence" value="ECO:0007669"/>
    <property type="project" value="UniProtKB-KW"/>
</dbReference>
<dbReference type="PANTHER" id="PTHR15822:SF4">
    <property type="entry name" value="TYROSYL-DNA PHOSPHODIESTERASE 2"/>
    <property type="match status" value="1"/>
</dbReference>
<dbReference type="GO" id="GO:0006281">
    <property type="term" value="P:DNA repair"/>
    <property type="evidence" value="ECO:0007669"/>
    <property type="project" value="UniProtKB-KW"/>
</dbReference>
<evidence type="ECO:0000256" key="8">
    <source>
        <dbReference type="ARBA" id="ARBA00023204"/>
    </source>
</evidence>
<evidence type="ECO:0000259" key="9">
    <source>
        <dbReference type="Pfam" id="PF03372"/>
    </source>
</evidence>
<keyword evidence="6 10" id="KW-0378">Hydrolase</keyword>
<keyword evidence="5" id="KW-0227">DNA damage</keyword>
<keyword evidence="10" id="KW-0269">Exonuclease</keyword>
<dbReference type="GO" id="GO:0004519">
    <property type="term" value="F:endonuclease activity"/>
    <property type="evidence" value="ECO:0007669"/>
    <property type="project" value="UniProtKB-KW"/>
</dbReference>
<gene>
    <name evidence="10" type="ORF">GA0070560_102239</name>
</gene>
<evidence type="ECO:0000256" key="3">
    <source>
        <dbReference type="ARBA" id="ARBA00022722"/>
    </source>
</evidence>
<dbReference type="Pfam" id="PF03372">
    <property type="entry name" value="Exo_endo_phos"/>
    <property type="match status" value="1"/>
</dbReference>
<evidence type="ECO:0000256" key="6">
    <source>
        <dbReference type="ARBA" id="ARBA00022801"/>
    </source>
</evidence>
<dbReference type="InterPro" id="IPR051547">
    <property type="entry name" value="TDP2-like"/>
</dbReference>
<dbReference type="Proteomes" id="UP000199408">
    <property type="component" value="Unassembled WGS sequence"/>
</dbReference>
<dbReference type="GO" id="GO:0004527">
    <property type="term" value="F:exonuclease activity"/>
    <property type="evidence" value="ECO:0007669"/>
    <property type="project" value="UniProtKB-KW"/>
</dbReference>
<dbReference type="InterPro" id="IPR005135">
    <property type="entry name" value="Endo/exonuclease/phosphatase"/>
</dbReference>
<protein>
    <submittedName>
        <fullName evidence="10">Metal-dependent hydrolase, endonuclease/exonuclease/phosphatase family</fullName>
    </submittedName>
</protein>
<dbReference type="AlphaFoldDB" id="A0A1C5GWT6"/>
<dbReference type="PANTHER" id="PTHR15822">
    <property type="entry name" value="TRAF AND TNF RECEPTOR-ASSOCIATED PROTEIN"/>
    <property type="match status" value="1"/>
</dbReference>
<organism evidence="10 11">
    <name type="scientific">Micromonospora halophytica</name>
    <dbReference type="NCBI Taxonomy" id="47864"/>
    <lineage>
        <taxon>Bacteria</taxon>
        <taxon>Bacillati</taxon>
        <taxon>Actinomycetota</taxon>
        <taxon>Actinomycetes</taxon>
        <taxon>Micromonosporales</taxon>
        <taxon>Micromonosporaceae</taxon>
        <taxon>Micromonospora</taxon>
    </lineage>
</organism>
<dbReference type="InterPro" id="IPR036691">
    <property type="entry name" value="Endo/exonu/phosph_ase_sf"/>
</dbReference>
<evidence type="ECO:0000256" key="7">
    <source>
        <dbReference type="ARBA" id="ARBA00022842"/>
    </source>
</evidence>
<dbReference type="RefSeq" id="WP_425412596.1">
    <property type="nucleotide sequence ID" value="NZ_FMDN01000002.1"/>
</dbReference>
<dbReference type="Gene3D" id="3.60.10.10">
    <property type="entry name" value="Endonuclease/exonuclease/phosphatase"/>
    <property type="match status" value="1"/>
</dbReference>
<feature type="domain" description="Endonuclease/exonuclease/phosphatase" evidence="9">
    <location>
        <begin position="22"/>
        <end position="231"/>
    </location>
</feature>
<dbReference type="STRING" id="47864.GA0070560_102239"/>
<keyword evidence="7" id="KW-0460">Magnesium</keyword>
<sequence>MTAAGTPAGDGEPAGGVRLRVVSYNVHSQRDDTVALAAVVREAGPDVVIVQEAPRRFRWRQKSAALAESFGLVVAAGGLPSLGNLLLTSLRVRVTGTRCQRFPLTPGRHLRGAAYAECRVGGARFLLAGSHLSTDPAERPGQATLLKRELAAARLPVVLGADLNDGPDSVPWRTVGEGLTDAAVAADAADRHTYSCANPRRRIDALFVDPRVTVLDYDVVDTPLTRRASDHFPVLADLLLPVTD</sequence>
<dbReference type="EMBL" id="FMDN01000002">
    <property type="protein sequence ID" value="SCG38266.1"/>
    <property type="molecule type" value="Genomic_DNA"/>
</dbReference>
<reference evidence="11" key="1">
    <citation type="submission" date="2016-06" db="EMBL/GenBank/DDBJ databases">
        <authorList>
            <person name="Varghese N."/>
        </authorList>
    </citation>
    <scope>NUCLEOTIDE SEQUENCE [LARGE SCALE GENOMIC DNA]</scope>
    <source>
        <strain evidence="11">DSM 43171</strain>
    </source>
</reference>
<accession>A0A1C5GWT6</accession>